<comment type="caution">
    <text evidence="1">The sequence shown here is derived from an EMBL/GenBank/DDBJ whole genome shotgun (WGS) entry which is preliminary data.</text>
</comment>
<protein>
    <submittedName>
        <fullName evidence="1">Uncharacterized protein</fullName>
    </submittedName>
</protein>
<keyword evidence="2" id="KW-1185">Reference proteome</keyword>
<dbReference type="EMBL" id="JBHSJG010000038">
    <property type="protein sequence ID" value="MFC4988978.1"/>
    <property type="molecule type" value="Genomic_DNA"/>
</dbReference>
<sequence length="134" mass="14539">MRRRYLLAVATVLFALLALLALGALPSLLGGGGEVYYVTATSVESENGNGEPIRAENLSENRFPYTHQAIEEGISDAYEEGRFGIKESFTHTPSDEFGELRVREGAATPGDEEGVLVVENGSYYHLEITTDPGE</sequence>
<evidence type="ECO:0000313" key="2">
    <source>
        <dbReference type="Proteomes" id="UP001595925"/>
    </source>
</evidence>
<accession>A0ABD5QGZ1</accession>
<organism evidence="1 2">
    <name type="scientific">Saliphagus infecundisoli</name>
    <dbReference type="NCBI Taxonomy" id="1849069"/>
    <lineage>
        <taxon>Archaea</taxon>
        <taxon>Methanobacteriati</taxon>
        <taxon>Methanobacteriota</taxon>
        <taxon>Stenosarchaea group</taxon>
        <taxon>Halobacteria</taxon>
        <taxon>Halobacteriales</taxon>
        <taxon>Natrialbaceae</taxon>
        <taxon>Saliphagus</taxon>
    </lineage>
</organism>
<reference evidence="1 2" key="1">
    <citation type="journal article" date="2019" name="Int. J. Syst. Evol. Microbiol.">
        <title>The Global Catalogue of Microorganisms (GCM) 10K type strain sequencing project: providing services to taxonomists for standard genome sequencing and annotation.</title>
        <authorList>
            <consortium name="The Broad Institute Genomics Platform"/>
            <consortium name="The Broad Institute Genome Sequencing Center for Infectious Disease"/>
            <person name="Wu L."/>
            <person name="Ma J."/>
        </authorList>
    </citation>
    <scope>NUCLEOTIDE SEQUENCE [LARGE SCALE GENOMIC DNA]</scope>
    <source>
        <strain evidence="1 2">CGMCC 1.15824</strain>
    </source>
</reference>
<dbReference type="AlphaFoldDB" id="A0ABD5QGZ1"/>
<proteinExistence type="predicted"/>
<dbReference type="RefSeq" id="WP_224828402.1">
    <property type="nucleotide sequence ID" value="NZ_JAIVEF010000006.1"/>
</dbReference>
<evidence type="ECO:0000313" key="1">
    <source>
        <dbReference type="EMBL" id="MFC4988978.1"/>
    </source>
</evidence>
<name>A0ABD5QGZ1_9EURY</name>
<gene>
    <name evidence="1" type="ORF">ACFPFO_14635</name>
</gene>
<dbReference type="Proteomes" id="UP001595925">
    <property type="component" value="Unassembled WGS sequence"/>
</dbReference>